<dbReference type="Pfam" id="PF26421">
    <property type="entry name" value="Avidin_like"/>
    <property type="match status" value="1"/>
</dbReference>
<keyword evidence="2" id="KW-1185">Reference proteome</keyword>
<evidence type="ECO:0000313" key="1">
    <source>
        <dbReference type="EMBL" id="VTU05755.1"/>
    </source>
</evidence>
<evidence type="ECO:0000313" key="2">
    <source>
        <dbReference type="Proteomes" id="UP000308167"/>
    </source>
</evidence>
<accession>A0ABY6TGN9</accession>
<dbReference type="EMBL" id="CABFKI010000001">
    <property type="protein sequence ID" value="VTU05755.1"/>
    <property type="molecule type" value="Genomic_DNA"/>
</dbReference>
<reference evidence="1 2" key="1">
    <citation type="submission" date="2019-05" db="EMBL/GenBank/DDBJ databases">
        <authorList>
            <consortium name="Pathogen Informatics"/>
        </authorList>
    </citation>
    <scope>NUCLEOTIDE SEQUENCE [LARGE SCALE GENOMIC DNA]</scope>
    <source>
        <strain evidence="1 2">NM319</strain>
    </source>
</reference>
<name>A0ABY6TGN9_9PAST</name>
<sequence length="109" mass="12731">MNLNQKVFTALQNCETGEVSNQTQFHYYQQDKMIWAEYSGGEILKGFLIGKWINASQIEFTYQHLNQKLENRLGRCVTTFEVENGKLIGTEHWQWLDTLEQGSSLIKEI</sequence>
<protein>
    <recommendedName>
        <fullName evidence="3">N-acetylglutamate synthase</fullName>
    </recommendedName>
</protein>
<evidence type="ECO:0008006" key="3">
    <source>
        <dbReference type="Google" id="ProtNLM"/>
    </source>
</evidence>
<comment type="caution">
    <text evidence="1">The sequence shown here is derived from an EMBL/GenBank/DDBJ whole genome shotgun (WGS) entry which is preliminary data.</text>
</comment>
<proteinExistence type="predicted"/>
<dbReference type="InterPro" id="IPR058595">
    <property type="entry name" value="Avidin-like"/>
</dbReference>
<dbReference type="Proteomes" id="UP000308167">
    <property type="component" value="Unassembled WGS sequence"/>
</dbReference>
<organism evidence="1 2">
    <name type="scientific">Actinobacillus porcinus</name>
    <dbReference type="NCBI Taxonomy" id="51048"/>
    <lineage>
        <taxon>Bacteria</taxon>
        <taxon>Pseudomonadati</taxon>
        <taxon>Pseudomonadota</taxon>
        <taxon>Gammaproteobacteria</taxon>
        <taxon>Pasteurellales</taxon>
        <taxon>Pasteurellaceae</taxon>
        <taxon>Actinobacillus</taxon>
    </lineage>
</organism>
<gene>
    <name evidence="1" type="ORF">SAMEA1410922_00085</name>
</gene>